<dbReference type="InParanoid" id="E9EBS3"/>
<evidence type="ECO:0000313" key="3">
    <source>
        <dbReference type="Proteomes" id="UP000002499"/>
    </source>
</evidence>
<proteinExistence type="predicted"/>
<gene>
    <name evidence="2" type="ORF">MAC_07321</name>
</gene>
<evidence type="ECO:0000259" key="1">
    <source>
        <dbReference type="Pfam" id="PF00135"/>
    </source>
</evidence>
<dbReference type="ESTHER" id="metaq-e9ebs3">
    <property type="family name" value="Fungal_carboxylesterase_lipase"/>
</dbReference>
<dbReference type="AlphaFoldDB" id="E9EBS3"/>
<dbReference type="EMBL" id="GL698542">
    <property type="protein sequence ID" value="EFY86632.1"/>
    <property type="molecule type" value="Genomic_DNA"/>
</dbReference>
<dbReference type="OMA" id="IPGRWHE"/>
<accession>E9EBS3</accession>
<dbReference type="Pfam" id="PF00135">
    <property type="entry name" value="COesterase"/>
    <property type="match status" value="1"/>
</dbReference>
<dbReference type="PANTHER" id="PTHR43142:SF6">
    <property type="entry name" value="PUTATIVE (AFU_ORTHOLOGUE AFUA_7G01710)-RELATED"/>
    <property type="match status" value="1"/>
</dbReference>
<organism evidence="3">
    <name type="scientific">Metarhizium acridum (strain CQMa 102)</name>
    <dbReference type="NCBI Taxonomy" id="655827"/>
    <lineage>
        <taxon>Eukaryota</taxon>
        <taxon>Fungi</taxon>
        <taxon>Dikarya</taxon>
        <taxon>Ascomycota</taxon>
        <taxon>Pezizomycotina</taxon>
        <taxon>Sordariomycetes</taxon>
        <taxon>Hypocreomycetidae</taxon>
        <taxon>Hypocreales</taxon>
        <taxon>Clavicipitaceae</taxon>
        <taxon>Metarhizium</taxon>
    </lineage>
</organism>
<reference evidence="2 3" key="1">
    <citation type="journal article" date="2011" name="PLoS Genet.">
        <title>Genome sequencing and comparative transcriptomics of the model entomopathogenic fungi Metarhizium anisopliae and M. acridum.</title>
        <authorList>
            <person name="Gao Q."/>
            <person name="Jin K."/>
            <person name="Ying S.H."/>
            <person name="Zhang Y."/>
            <person name="Xiao G."/>
            <person name="Shang Y."/>
            <person name="Duan Z."/>
            <person name="Hu X."/>
            <person name="Xie X.Q."/>
            <person name="Zhou G."/>
            <person name="Peng G."/>
            <person name="Luo Z."/>
            <person name="Huang W."/>
            <person name="Wang B."/>
            <person name="Fang W."/>
            <person name="Wang S."/>
            <person name="Zhong Y."/>
            <person name="Ma L.J."/>
            <person name="St Leger R.J."/>
            <person name="Zhao G.P."/>
            <person name="Pei Y."/>
            <person name="Feng M.G."/>
            <person name="Xia Y."/>
            <person name="Wang C."/>
        </authorList>
    </citation>
    <scope>NUCLEOTIDE SEQUENCE [LARGE SCALE GENOMIC DNA]</scope>
    <source>
        <strain evidence="2 3">CQMa 102</strain>
    </source>
</reference>
<dbReference type="PANTHER" id="PTHR43142">
    <property type="entry name" value="CARBOXYLIC ESTER HYDROLASE"/>
    <property type="match status" value="1"/>
</dbReference>
<dbReference type="InterPro" id="IPR029058">
    <property type="entry name" value="AB_hydrolase_fold"/>
</dbReference>
<dbReference type="Gene3D" id="3.40.50.1820">
    <property type="entry name" value="alpha/beta hydrolase"/>
    <property type="match status" value="2"/>
</dbReference>
<dbReference type="eggNOG" id="KOG4389">
    <property type="taxonomic scope" value="Eukaryota"/>
</dbReference>
<name>E9EBS3_METAQ</name>
<dbReference type="SUPFAM" id="SSF53474">
    <property type="entry name" value="alpha/beta-Hydrolases"/>
    <property type="match status" value="1"/>
</dbReference>
<dbReference type="HOGENOM" id="CLU_006586_14_1_1"/>
<dbReference type="InterPro" id="IPR002018">
    <property type="entry name" value="CarbesteraseB"/>
</dbReference>
<evidence type="ECO:0000313" key="2">
    <source>
        <dbReference type="EMBL" id="EFY86632.1"/>
    </source>
</evidence>
<keyword evidence="3" id="KW-1185">Reference proteome</keyword>
<sequence length="582" mass="63919">MASSHTPTINGDINGKAGKHAAAVSITAVDRVTLTINHLTINGLLSQQQEQQEHGSVASFRNIKFAEIPGRWHEARLLDVQSQKGLWDATNWGPRPLQTVDTMPAMTGHLCPRLSVYNAMSEFECLNLNVYTPVTALQDAARNDPELLPVIVWIHGGSFEWGDGSCECDGQYLVNRSIQTSRPVLMVSINYRLGMLGFFTSKELRQEARDRGEAGCSNLGLHDQRLALQWVHNNIHFFGGDASRILLAGESARAISVLAHLRGKVPMATSALLMSPAMIGPKPFAESQRTFYKVCGTLGVAGQEMSASEKLAALRRLSYEAVGVGSQRFAQSLVAYVGDALFSKAVRSIAETHLSFRNASQSAQPQVHLYRFDQPDLVAEGEPHRGRAYHSLDNSFLFYFPAVAGDKAPEQMRTTADEFSGAALRLAHGDELWEPLGKESTNKFAIFSGDGMQVVPQTPPIWARLVDTPERLEQLLLGKELLWKTATIATGKSGQGMCDLTVVHYEETSQGLTLVSLARSGDQLSYSCTYRAPTRNTPCLEVSVRIVKQYARIQVFFLSEEDQITNVIATSVGAGRFSYTKD</sequence>
<dbReference type="OrthoDB" id="4861363at2759"/>
<dbReference type="Proteomes" id="UP000002499">
    <property type="component" value="Unassembled WGS sequence"/>
</dbReference>
<protein>
    <submittedName>
        <fullName evidence="2">Carboxylesterase</fullName>
    </submittedName>
</protein>
<feature type="domain" description="Carboxylesterase type B" evidence="1">
    <location>
        <begin position="42"/>
        <end position="319"/>
    </location>
</feature>